<dbReference type="GO" id="GO:0008757">
    <property type="term" value="F:S-adenosylmethionine-dependent methyltransferase activity"/>
    <property type="evidence" value="ECO:0007669"/>
    <property type="project" value="InterPro"/>
</dbReference>
<evidence type="ECO:0000313" key="6">
    <source>
        <dbReference type="Proteomes" id="UP000533469"/>
    </source>
</evidence>
<dbReference type="GO" id="GO:0032259">
    <property type="term" value="P:methylation"/>
    <property type="evidence" value="ECO:0007669"/>
    <property type="project" value="UniProtKB-KW"/>
</dbReference>
<evidence type="ECO:0000256" key="1">
    <source>
        <dbReference type="ARBA" id="ARBA00008361"/>
    </source>
</evidence>
<dbReference type="AlphaFoldDB" id="A0A839ZDW6"/>
<gene>
    <name evidence="5" type="ORF">FHS55_003701</name>
</gene>
<keyword evidence="2 5" id="KW-0489">Methyltransferase</keyword>
<evidence type="ECO:0000256" key="2">
    <source>
        <dbReference type="ARBA" id="ARBA00022603"/>
    </source>
</evidence>
<proteinExistence type="inferred from homology"/>
<sequence length="248" mass="27327">MAPENLSSPVSVPSSGGWDESAQAWINEQGDSGDFGRRFVLDTPMLARIRDRGFSTALDVGCGEGRFCRMMQAIGLRTIGIDPTATLLARARALDPAGEYRMGRAETLELAAPVDLVVSYLSLIDIADLPAALARMTACLRPGGSLLIANLTSFNTAGQPDGWRRDAQGEPCFLIDHYLEERAIRANWRGIRILNWHRPLSTYMSLLLDLGLHLTHFSEPAPTGGDPSKADLYRRVPYFHIMEWCRPG</sequence>
<reference evidence="5 6" key="1">
    <citation type="submission" date="2020-08" db="EMBL/GenBank/DDBJ databases">
        <title>Genomic Encyclopedia of Type Strains, Phase IV (KMG-IV): sequencing the most valuable type-strain genomes for metagenomic binning, comparative biology and taxonomic classification.</title>
        <authorList>
            <person name="Goeker M."/>
        </authorList>
    </citation>
    <scope>NUCLEOTIDE SEQUENCE [LARGE SCALE GENOMIC DNA]</scope>
    <source>
        <strain evidence="5 6">DSM 5895</strain>
    </source>
</reference>
<dbReference type="CDD" id="cd02440">
    <property type="entry name" value="AdoMet_MTases"/>
    <property type="match status" value="1"/>
</dbReference>
<dbReference type="PANTHER" id="PTHR44942:SF4">
    <property type="entry name" value="METHYLTRANSFERASE TYPE 11 DOMAIN-CONTAINING PROTEIN"/>
    <property type="match status" value="1"/>
</dbReference>
<keyword evidence="3 5" id="KW-0808">Transferase</keyword>
<dbReference type="InterPro" id="IPR051052">
    <property type="entry name" value="Diverse_substrate_MTase"/>
</dbReference>
<comment type="caution">
    <text evidence="5">The sequence shown here is derived from an EMBL/GenBank/DDBJ whole genome shotgun (WGS) entry which is preliminary data.</text>
</comment>
<dbReference type="Gene3D" id="3.40.50.150">
    <property type="entry name" value="Vaccinia Virus protein VP39"/>
    <property type="match status" value="1"/>
</dbReference>
<organism evidence="5 6">
    <name type="scientific">Ancylobacter tetraedralis</name>
    <dbReference type="NCBI Taxonomy" id="217068"/>
    <lineage>
        <taxon>Bacteria</taxon>
        <taxon>Pseudomonadati</taxon>
        <taxon>Pseudomonadota</taxon>
        <taxon>Alphaproteobacteria</taxon>
        <taxon>Hyphomicrobiales</taxon>
        <taxon>Xanthobacteraceae</taxon>
        <taxon>Ancylobacter</taxon>
    </lineage>
</organism>
<dbReference type="RefSeq" id="WP_425485832.1">
    <property type="nucleotide sequence ID" value="NZ_JACICD010000008.1"/>
</dbReference>
<evidence type="ECO:0000259" key="4">
    <source>
        <dbReference type="Pfam" id="PF08241"/>
    </source>
</evidence>
<evidence type="ECO:0000256" key="3">
    <source>
        <dbReference type="ARBA" id="ARBA00022679"/>
    </source>
</evidence>
<accession>A0A839ZDW6</accession>
<dbReference type="PANTHER" id="PTHR44942">
    <property type="entry name" value="METHYLTRANSF_11 DOMAIN-CONTAINING PROTEIN"/>
    <property type="match status" value="1"/>
</dbReference>
<evidence type="ECO:0000313" key="5">
    <source>
        <dbReference type="EMBL" id="MBB3773070.1"/>
    </source>
</evidence>
<dbReference type="EMBL" id="JACICD010000008">
    <property type="protein sequence ID" value="MBB3773070.1"/>
    <property type="molecule type" value="Genomic_DNA"/>
</dbReference>
<dbReference type="InterPro" id="IPR029063">
    <property type="entry name" value="SAM-dependent_MTases_sf"/>
</dbReference>
<protein>
    <submittedName>
        <fullName evidence="5">SAM-dependent methyltransferase</fullName>
    </submittedName>
</protein>
<comment type="similarity">
    <text evidence="1">Belongs to the methyltransferase superfamily.</text>
</comment>
<dbReference type="SUPFAM" id="SSF53335">
    <property type="entry name" value="S-adenosyl-L-methionine-dependent methyltransferases"/>
    <property type="match status" value="1"/>
</dbReference>
<dbReference type="Pfam" id="PF08241">
    <property type="entry name" value="Methyltransf_11"/>
    <property type="match status" value="1"/>
</dbReference>
<feature type="domain" description="Methyltransferase type 11" evidence="4">
    <location>
        <begin position="58"/>
        <end position="148"/>
    </location>
</feature>
<keyword evidence="6" id="KW-1185">Reference proteome</keyword>
<dbReference type="Proteomes" id="UP000533469">
    <property type="component" value="Unassembled WGS sequence"/>
</dbReference>
<name>A0A839ZDW6_9HYPH</name>
<dbReference type="InterPro" id="IPR013216">
    <property type="entry name" value="Methyltransf_11"/>
</dbReference>